<organism evidence="1 2">
    <name type="scientific">candidate division MSBL1 archaeon SCGC-AAA259E22</name>
    <dbReference type="NCBI Taxonomy" id="1698265"/>
    <lineage>
        <taxon>Archaea</taxon>
        <taxon>Methanobacteriati</taxon>
        <taxon>Methanobacteriota</taxon>
        <taxon>candidate division MSBL1</taxon>
    </lineage>
</organism>
<evidence type="ECO:0000313" key="1">
    <source>
        <dbReference type="EMBL" id="KXA93599.1"/>
    </source>
</evidence>
<accession>A0A133UHF1</accession>
<dbReference type="Proteomes" id="UP000070657">
    <property type="component" value="Unassembled WGS sequence"/>
</dbReference>
<gene>
    <name evidence="1" type="ORF">AKJ66_01635</name>
</gene>
<name>A0A133UHF1_9EURY</name>
<proteinExistence type="predicted"/>
<sequence length="93" mass="10302">MGWLTHSPDAGNVTQRHLCPLKNVLGTVEVGINLVSTSRALEQPLIDPFTGGSTPATFLTCVVFVHLQDLDSFLVGLISEIFHELDWCEEFFE</sequence>
<evidence type="ECO:0000313" key="2">
    <source>
        <dbReference type="Proteomes" id="UP000070657"/>
    </source>
</evidence>
<comment type="caution">
    <text evidence="1">The sequence shown here is derived from an EMBL/GenBank/DDBJ whole genome shotgun (WGS) entry which is preliminary data.</text>
</comment>
<dbReference type="AlphaFoldDB" id="A0A133UHF1"/>
<protein>
    <submittedName>
        <fullName evidence="1">Uncharacterized protein</fullName>
    </submittedName>
</protein>
<dbReference type="EMBL" id="LHXP01000013">
    <property type="protein sequence ID" value="KXA93599.1"/>
    <property type="molecule type" value="Genomic_DNA"/>
</dbReference>
<keyword evidence="2" id="KW-1185">Reference proteome</keyword>
<reference evidence="1 2" key="1">
    <citation type="journal article" date="2016" name="Sci. Rep.">
        <title>Metabolic traits of an uncultured archaeal lineage -MSBL1- from brine pools of the Red Sea.</title>
        <authorList>
            <person name="Mwirichia R."/>
            <person name="Alam I."/>
            <person name="Rashid M."/>
            <person name="Vinu M."/>
            <person name="Ba-Alawi W."/>
            <person name="Anthony Kamau A."/>
            <person name="Kamanda Ngugi D."/>
            <person name="Goker M."/>
            <person name="Klenk H.P."/>
            <person name="Bajic V."/>
            <person name="Stingl U."/>
        </authorList>
    </citation>
    <scope>NUCLEOTIDE SEQUENCE [LARGE SCALE GENOMIC DNA]</scope>
    <source>
        <strain evidence="1">SCGC-AAA259E22</strain>
    </source>
</reference>